<keyword evidence="1" id="KW-0472">Membrane</keyword>
<dbReference type="AlphaFoldDB" id="A0A7Y3RJJ0"/>
<dbReference type="RefSeq" id="WP_173195785.1">
    <property type="nucleotide sequence ID" value="NZ_JABFCX010000002.1"/>
</dbReference>
<evidence type="ECO:0000256" key="1">
    <source>
        <dbReference type="SAM" id="Phobius"/>
    </source>
</evidence>
<organism evidence="2 3">
    <name type="scientific">Parvularcula mediterranea</name>
    <dbReference type="NCBI Taxonomy" id="2732508"/>
    <lineage>
        <taxon>Bacteria</taxon>
        <taxon>Pseudomonadati</taxon>
        <taxon>Pseudomonadota</taxon>
        <taxon>Alphaproteobacteria</taxon>
        <taxon>Parvularculales</taxon>
        <taxon>Parvularculaceae</taxon>
        <taxon>Parvularcula</taxon>
    </lineage>
</organism>
<name>A0A7Y3RJJ0_9PROT</name>
<dbReference type="Proteomes" id="UP000536835">
    <property type="component" value="Unassembled WGS sequence"/>
</dbReference>
<evidence type="ECO:0000313" key="2">
    <source>
        <dbReference type="EMBL" id="NNU14820.1"/>
    </source>
</evidence>
<dbReference type="EMBL" id="JABFCX010000002">
    <property type="protein sequence ID" value="NNU14820.1"/>
    <property type="molecule type" value="Genomic_DNA"/>
</dbReference>
<protein>
    <submittedName>
        <fullName evidence="2">Uncharacterized protein</fullName>
    </submittedName>
</protein>
<proteinExistence type="predicted"/>
<sequence length="203" mass="21877">MLLVFGDGTQQADVSEEGIRQAVAKLHHYRLRMLTLVKTQTEWLIVIAFEDSFDLYYLDEPSVDYRRLDNLTAVDDVVRVLRDFAEGGDAWSTGFKSITPMEFDEALEDEPNEALTGIANVPFMATIVAAFAVRTDLGFNGFVDGAIEGGVAGLIGALCSAVAGAMFNARLPIVLGLLVTGFATVASIAIFLGVRWLALGLLG</sequence>
<reference evidence="2 3" key="1">
    <citation type="submission" date="2020-05" db="EMBL/GenBank/DDBJ databases">
        <title>Parvularcula mediterraneae sp. nov., isolated from polypropylene straw from shallow seawater of the seashore of Laganas in Zakynthos island, Greece.</title>
        <authorList>
            <person name="Szabo I."/>
            <person name="Al-Omari J."/>
            <person name="Rado J."/>
            <person name="Szerdahelyi G.S."/>
        </authorList>
    </citation>
    <scope>NUCLEOTIDE SEQUENCE [LARGE SCALE GENOMIC DNA]</scope>
    <source>
        <strain evidence="2 3">ZS-1/3</strain>
    </source>
</reference>
<feature type="transmembrane region" description="Helical" evidence="1">
    <location>
        <begin position="173"/>
        <end position="198"/>
    </location>
</feature>
<feature type="transmembrane region" description="Helical" evidence="1">
    <location>
        <begin position="145"/>
        <end position="167"/>
    </location>
</feature>
<keyword evidence="1" id="KW-0812">Transmembrane</keyword>
<evidence type="ECO:0000313" key="3">
    <source>
        <dbReference type="Proteomes" id="UP000536835"/>
    </source>
</evidence>
<comment type="caution">
    <text evidence="2">The sequence shown here is derived from an EMBL/GenBank/DDBJ whole genome shotgun (WGS) entry which is preliminary data.</text>
</comment>
<keyword evidence="3" id="KW-1185">Reference proteome</keyword>
<gene>
    <name evidence="2" type="ORF">HK107_00605</name>
</gene>
<keyword evidence="1" id="KW-1133">Transmembrane helix</keyword>
<accession>A0A7Y3RJJ0</accession>